<feature type="transmembrane region" description="Helical" evidence="6">
    <location>
        <begin position="146"/>
        <end position="165"/>
    </location>
</feature>
<comment type="similarity">
    <text evidence="2">Belongs to the acetate uptake transporter (AceTr) (TC 2.A.96) family.</text>
</comment>
<dbReference type="InterPro" id="IPR051633">
    <property type="entry name" value="AceTr"/>
</dbReference>
<keyword evidence="4 6" id="KW-1133">Transmembrane helix</keyword>
<evidence type="ECO:0000313" key="10">
    <source>
        <dbReference type="Proteomes" id="UP000662818"/>
    </source>
</evidence>
<feature type="transmembrane region" description="Helical" evidence="6">
    <location>
        <begin position="118"/>
        <end position="140"/>
    </location>
</feature>
<evidence type="ECO:0000256" key="2">
    <source>
        <dbReference type="ARBA" id="ARBA00005587"/>
    </source>
</evidence>
<evidence type="ECO:0000313" key="7">
    <source>
        <dbReference type="EMBL" id="NYI46102.1"/>
    </source>
</evidence>
<dbReference type="Proteomes" id="UP000662818">
    <property type="component" value="Chromosome"/>
</dbReference>
<feature type="transmembrane region" description="Helical" evidence="6">
    <location>
        <begin position="33"/>
        <end position="53"/>
    </location>
</feature>
<dbReference type="EMBL" id="JACBZM010000001">
    <property type="protein sequence ID" value="NYI46102.1"/>
    <property type="molecule type" value="Genomic_DNA"/>
</dbReference>
<keyword evidence="5 6" id="KW-0472">Membrane</keyword>
<keyword evidence="10" id="KW-1185">Reference proteome</keyword>
<name>A0A7Y9ZIL8_9ACTN</name>
<dbReference type="GO" id="GO:0005886">
    <property type="term" value="C:plasma membrane"/>
    <property type="evidence" value="ECO:0007669"/>
    <property type="project" value="TreeGrafter"/>
</dbReference>
<keyword evidence="3 6" id="KW-0812">Transmembrane</keyword>
<gene>
    <name evidence="7" type="ORF">BJ993_003182</name>
    <name evidence="8" type="ORF">CFH99_06325</name>
</gene>
<dbReference type="PANTHER" id="PTHR31123:SF1">
    <property type="entry name" value="ACCUMULATION OF DYADS PROTEIN 2-RELATED"/>
    <property type="match status" value="1"/>
</dbReference>
<feature type="transmembrane region" description="Helical" evidence="6">
    <location>
        <begin position="60"/>
        <end position="81"/>
    </location>
</feature>
<dbReference type="PANTHER" id="PTHR31123">
    <property type="entry name" value="ACCUMULATION OF DYADS PROTEIN 2-RELATED"/>
    <property type="match status" value="1"/>
</dbReference>
<dbReference type="GO" id="GO:0015123">
    <property type="term" value="F:acetate transmembrane transporter activity"/>
    <property type="evidence" value="ECO:0007669"/>
    <property type="project" value="TreeGrafter"/>
</dbReference>
<organism evidence="7 9">
    <name type="scientific">Nocardioides aromaticivorans</name>
    <dbReference type="NCBI Taxonomy" id="200618"/>
    <lineage>
        <taxon>Bacteria</taxon>
        <taxon>Bacillati</taxon>
        <taxon>Actinomycetota</taxon>
        <taxon>Actinomycetes</taxon>
        <taxon>Propionibacteriales</taxon>
        <taxon>Nocardioidaceae</taxon>
        <taxon>Nocardioides</taxon>
    </lineage>
</organism>
<evidence type="ECO:0000256" key="4">
    <source>
        <dbReference type="ARBA" id="ARBA00022989"/>
    </source>
</evidence>
<evidence type="ECO:0000313" key="8">
    <source>
        <dbReference type="EMBL" id="QSR25237.1"/>
    </source>
</evidence>
<proteinExistence type="inferred from homology"/>
<reference evidence="8 10" key="1">
    <citation type="submission" date="2017-06" db="EMBL/GenBank/DDBJ databases">
        <title>Complete Genome Sequence of the Soil Carbazole-Degrading Bacterium Nocardioides aromaticivorans IC177.</title>
        <authorList>
            <person name="Vejarano F."/>
            <person name="Suzuki-Minakuchi C."/>
            <person name="Ohtsubo Y."/>
            <person name="Tsuda M."/>
            <person name="Okada K."/>
            <person name="Nojiri H."/>
        </authorList>
    </citation>
    <scope>NUCLEOTIDE SEQUENCE [LARGE SCALE GENOMIC DNA]</scope>
    <source>
        <strain evidence="8 10">IC177</strain>
    </source>
</reference>
<comment type="subcellular location">
    <subcellularLocation>
        <location evidence="1">Membrane</location>
        <topology evidence="1">Multi-pass membrane protein</topology>
    </subcellularLocation>
</comment>
<evidence type="ECO:0008006" key="11">
    <source>
        <dbReference type="Google" id="ProtNLM"/>
    </source>
</evidence>
<evidence type="ECO:0000256" key="5">
    <source>
        <dbReference type="ARBA" id="ARBA00023136"/>
    </source>
</evidence>
<dbReference type="Proteomes" id="UP000562045">
    <property type="component" value="Unassembled WGS sequence"/>
</dbReference>
<reference evidence="7 9" key="2">
    <citation type="submission" date="2020-07" db="EMBL/GenBank/DDBJ databases">
        <title>Sequencing the genomes of 1000 actinobacteria strains.</title>
        <authorList>
            <person name="Klenk H.-P."/>
        </authorList>
    </citation>
    <scope>NUCLEOTIDE SEQUENCE [LARGE SCALE GENOMIC DNA]</scope>
    <source>
        <strain evidence="7 9">DSM 15131</strain>
    </source>
</reference>
<accession>A0A7Y9ZIL8</accession>
<dbReference type="NCBIfam" id="NF038013">
    <property type="entry name" value="AceTr_1"/>
    <property type="match status" value="1"/>
</dbReference>
<evidence type="ECO:0000256" key="1">
    <source>
        <dbReference type="ARBA" id="ARBA00004141"/>
    </source>
</evidence>
<sequence length="207" mass="21287">MTDTAPASTPASIPASTVPAAAAAPEWGDPFPLGLASFGISALVLASVMSGMIDAAATPAVLSLALALGFLTEIVAGVIHFRRGETFPGLVFTAYAGFWLSYALLVQFYAPMVTADGAAVTGMFLLAWALFSTYMLLAALRTNTTTVAIFVLLCAVFYLAALGAFSESTGLGHLAGYVLVADAALALYASAAVIVNTTWDRTLLPLP</sequence>
<dbReference type="RefSeq" id="WP_179649903.1">
    <property type="nucleotide sequence ID" value="NZ_CP022295.1"/>
</dbReference>
<protein>
    <recommendedName>
        <fullName evidence="11">GPR1/FUN34/yaaH family protein</fullName>
    </recommendedName>
</protein>
<feature type="transmembrane region" description="Helical" evidence="6">
    <location>
        <begin position="177"/>
        <end position="199"/>
    </location>
</feature>
<evidence type="ECO:0000313" key="9">
    <source>
        <dbReference type="Proteomes" id="UP000562045"/>
    </source>
</evidence>
<evidence type="ECO:0000256" key="6">
    <source>
        <dbReference type="SAM" id="Phobius"/>
    </source>
</evidence>
<dbReference type="AlphaFoldDB" id="A0A7Y9ZIL8"/>
<dbReference type="InterPro" id="IPR000791">
    <property type="entry name" value="Gpr1/Fun34/SatP-like"/>
</dbReference>
<dbReference type="EMBL" id="CP022295">
    <property type="protein sequence ID" value="QSR25237.1"/>
    <property type="molecule type" value="Genomic_DNA"/>
</dbReference>
<evidence type="ECO:0000256" key="3">
    <source>
        <dbReference type="ARBA" id="ARBA00022692"/>
    </source>
</evidence>
<dbReference type="Pfam" id="PF01184">
    <property type="entry name" value="Gpr1_Fun34_YaaH"/>
    <property type="match status" value="1"/>
</dbReference>
<feature type="transmembrane region" description="Helical" evidence="6">
    <location>
        <begin position="87"/>
        <end position="106"/>
    </location>
</feature>